<evidence type="ECO:0000313" key="3">
    <source>
        <dbReference type="EMBL" id="EKF39394.1"/>
    </source>
</evidence>
<dbReference type="OrthoDB" id="270615at2759"/>
<dbReference type="EMBL" id="AHKC01001256">
    <property type="protein sequence ID" value="EKF39394.1"/>
    <property type="molecule type" value="Genomic_DNA"/>
</dbReference>
<accession>K2NNK2</accession>
<sequence>MQPAEGTFRYRLRETRARVWRALVPDDRPTPLFTLLVVTLNGAQLVHGFDILLSTPCSPSTTIWCALGVSNAIVNIIYAIAVMWRMRYRIEEGIPLESSTVRLFLLEPINIAFFAYIVWEIAWMLSVSSLFMTTLVRDDCGTYLSVQLGCSFFFFLVGGIVLGSTFLTELFKTPRWRHHADAVWRRKHPIGGFTPLSLTNILGDDYRTDMGTIPKDSQYRTQEAQSVEMVHGRGQALSGSVGKMAMNTDSNGIGEVNKRRRNTTFSGENKNNSSTAHMTVSCFSPREYDQNE</sequence>
<protein>
    <recommendedName>
        <fullName evidence="5">Transmembrane protein</fullName>
    </recommendedName>
</protein>
<keyword evidence="2" id="KW-0472">Membrane</keyword>
<feature type="transmembrane region" description="Helical" evidence="2">
    <location>
        <begin position="146"/>
        <end position="167"/>
    </location>
</feature>
<proteinExistence type="predicted"/>
<feature type="region of interest" description="Disordered" evidence="1">
    <location>
        <begin position="241"/>
        <end position="292"/>
    </location>
</feature>
<keyword evidence="4" id="KW-1185">Reference proteome</keyword>
<organism evidence="3 4">
    <name type="scientific">Trypanosoma cruzi marinkellei</name>
    <dbReference type="NCBI Taxonomy" id="85056"/>
    <lineage>
        <taxon>Eukaryota</taxon>
        <taxon>Discoba</taxon>
        <taxon>Euglenozoa</taxon>
        <taxon>Kinetoplastea</taxon>
        <taxon>Metakinetoplastina</taxon>
        <taxon>Trypanosomatida</taxon>
        <taxon>Trypanosomatidae</taxon>
        <taxon>Trypanosoma</taxon>
        <taxon>Schizotrypanum</taxon>
    </lineage>
</organism>
<evidence type="ECO:0000256" key="2">
    <source>
        <dbReference type="SAM" id="Phobius"/>
    </source>
</evidence>
<dbReference type="AlphaFoldDB" id="K2NNK2"/>
<dbReference type="Proteomes" id="UP000007350">
    <property type="component" value="Unassembled WGS sequence"/>
</dbReference>
<evidence type="ECO:0000313" key="4">
    <source>
        <dbReference type="Proteomes" id="UP000007350"/>
    </source>
</evidence>
<feature type="compositionally biased region" description="Polar residues" evidence="1">
    <location>
        <begin position="263"/>
        <end position="282"/>
    </location>
</feature>
<evidence type="ECO:0008006" key="5">
    <source>
        <dbReference type="Google" id="ProtNLM"/>
    </source>
</evidence>
<gene>
    <name evidence="3" type="ORF">MOQ_000381</name>
</gene>
<keyword evidence="2" id="KW-1133">Transmembrane helix</keyword>
<reference evidence="3 4" key="1">
    <citation type="journal article" date="2012" name="BMC Genomics">
        <title>Comparative genomic analysis of human infective Trypanosoma cruzi lineages with the bat-restricted subspecies T. cruzi marinkellei.</title>
        <authorList>
            <person name="Franzen O."/>
            <person name="Talavera-Lopez C."/>
            <person name="Ochaya S."/>
            <person name="Butler C.E."/>
            <person name="Messenger L.A."/>
            <person name="Lewis M.D."/>
            <person name="Llewellyn M.S."/>
            <person name="Marinkelle C.J."/>
            <person name="Tyler K.M."/>
            <person name="Miles M.A."/>
            <person name="Andersson B."/>
        </authorList>
    </citation>
    <scope>NUCLEOTIDE SEQUENCE [LARGE SCALE GENOMIC DNA]</scope>
    <source>
        <strain evidence="3 4">B7</strain>
    </source>
</reference>
<evidence type="ECO:0000256" key="1">
    <source>
        <dbReference type="SAM" id="MobiDB-lite"/>
    </source>
</evidence>
<comment type="caution">
    <text evidence="3">The sequence shown here is derived from an EMBL/GenBank/DDBJ whole genome shotgun (WGS) entry which is preliminary data.</text>
</comment>
<feature type="transmembrane region" description="Helical" evidence="2">
    <location>
        <begin position="61"/>
        <end position="84"/>
    </location>
</feature>
<feature type="transmembrane region" description="Helical" evidence="2">
    <location>
        <begin position="104"/>
        <end position="126"/>
    </location>
</feature>
<name>K2NNK2_TRYCR</name>
<keyword evidence="2" id="KW-0812">Transmembrane</keyword>